<evidence type="ECO:0000256" key="5">
    <source>
        <dbReference type="ARBA" id="ARBA00023306"/>
    </source>
</evidence>
<dbReference type="AlphaFoldDB" id="A0A4T0I398"/>
<dbReference type="InterPro" id="IPR039776">
    <property type="entry name" value="Pds5"/>
</dbReference>
<accession>A0A4T0I398</accession>
<evidence type="ECO:0000256" key="4">
    <source>
        <dbReference type="ARBA" id="ARBA00023242"/>
    </source>
</evidence>
<dbReference type="SUPFAM" id="SSF48371">
    <property type="entry name" value="ARM repeat"/>
    <property type="match status" value="1"/>
</dbReference>
<dbReference type="Proteomes" id="UP000306954">
    <property type="component" value="Unassembled WGS sequence"/>
</dbReference>
<dbReference type="GO" id="GO:0006281">
    <property type="term" value="P:DNA repair"/>
    <property type="evidence" value="ECO:0007669"/>
    <property type="project" value="TreeGrafter"/>
</dbReference>
<name>A0A4T0I398_WALIC</name>
<feature type="compositionally biased region" description="Acidic residues" evidence="6">
    <location>
        <begin position="1161"/>
        <end position="1177"/>
    </location>
</feature>
<dbReference type="GO" id="GO:0000785">
    <property type="term" value="C:chromatin"/>
    <property type="evidence" value="ECO:0007669"/>
    <property type="project" value="TreeGrafter"/>
</dbReference>
<dbReference type="CDD" id="cd19953">
    <property type="entry name" value="PDS5"/>
    <property type="match status" value="1"/>
</dbReference>
<dbReference type="PANTHER" id="PTHR12663:SF0">
    <property type="entry name" value="PRECOCIOUS DISSOCIATION OF SISTERS 5, ISOFORM A"/>
    <property type="match status" value="1"/>
</dbReference>
<dbReference type="Gene3D" id="1.25.10.10">
    <property type="entry name" value="Leucine-rich Repeat Variant"/>
    <property type="match status" value="1"/>
</dbReference>
<evidence type="ECO:0000256" key="3">
    <source>
        <dbReference type="ARBA" id="ARBA00022776"/>
    </source>
</evidence>
<evidence type="ECO:0000256" key="2">
    <source>
        <dbReference type="ARBA" id="ARBA00022618"/>
    </source>
</evidence>
<evidence type="ECO:0000313" key="8">
    <source>
        <dbReference type="Proteomes" id="UP000306954"/>
    </source>
</evidence>
<evidence type="ECO:0000313" key="7">
    <source>
        <dbReference type="EMBL" id="TIB09488.1"/>
    </source>
</evidence>
<proteinExistence type="predicted"/>
<dbReference type="PANTHER" id="PTHR12663">
    <property type="entry name" value="ANDROGEN INDUCED INHIBITOR OF PROLIFERATION AS3 / PDS5-RELATED"/>
    <property type="match status" value="1"/>
</dbReference>
<feature type="region of interest" description="Disordered" evidence="6">
    <location>
        <begin position="1123"/>
        <end position="1226"/>
    </location>
</feature>
<dbReference type="Pfam" id="PF20168">
    <property type="entry name" value="PDS5"/>
    <property type="match status" value="1"/>
</dbReference>
<feature type="compositionally biased region" description="Basic residues" evidence="6">
    <location>
        <begin position="1146"/>
        <end position="1158"/>
    </location>
</feature>
<dbReference type="GO" id="GO:0051301">
    <property type="term" value="P:cell division"/>
    <property type="evidence" value="ECO:0007669"/>
    <property type="project" value="UniProtKB-KW"/>
</dbReference>
<sequence length="1226" mass="139781">MALAKLKFKEKILQQGIQTNELLRRLQELSEWDQDVVDALSLHKVAKQLLDKSLLLHKDKHVKALVAASFVDILRLCAPDAPYTLQELKDIFSFIFRQVAYLWKPPKDKKQSEVQCYQEYYYILRTMADVSCIVLVCDLPNSEDVVGDIFKDFLEGIRVDTSPRLQGFMADILAQLVDESNTIPNDILESMLIAFSDKTAKMNSAKHRLVVEVCNKTSERLQKSVCQYFSEILLKLVNDEYTEKTFDEVVAAHKIIRAIHRHSPRILLSTIPQLEAELLSENNDVRDLGTRTLGRMIGEPTADTSYYSLAKEYPNTFRAWIERRKDLIPSIRGIIVEYASAIILTHPQLSNEILTTITDKMRDFDDKVRAGACHFFQKITYEVAISYTSKSTLDELAMRCKDKKALVRQDAFESLGRLYALAYADIKINNTAAMEKFGWIPRAVLAPLSVSLPSQIASIKIQVERTLVKHILPLHADSEGAWVDRFLRVYKDLGEDEKKGLLMLTGLTMSAQRPYALRFVEACEEFNNDRTNDNKEHVLNYIKFLGGLFPEDSKATGDLQEFVKLNESRLYKSLKIAMDTQQCDFKTLQKSQSELHRRLEQVAGQRKTLPGTFDALLLKTTYPFINKSSVPHLLKRSVEGSSSAKDILLAIAKYTPLMLKSHISELSRHINDEQSADLALILLAAVARADRSSIQSDKRFIDRLIRFVDEGTRKQVKYATRILSCYENAKDSLKKIASSIKLEEDLNNEDRLMRSFSFLAEASKSAYDVINGHAESLFSNIASLLMTHQHSSLDPSIDTDLEWVEDDAVDNLTMAKLDAMRLCTHIAKANQNNPDQELDTAKEIGKLYARVLRNKGEVLGEDDESEDTAFAEINNEDEVFTTPLTKASACIRSRLRLRALIGLIKIAHDEKLEKEVVRPRFLLMSGGMQDAAYTIRRTFIEKLIKYLANFKLPHHYNVFIFLTAHEPVPDIVTSGQIYVQSMLRRHTAKIRLNAFEMIFYRLLHTLAHHPDFSSHPADIEATAKYITFYLELVATSENINLLYHLAGRLKTVRDITTKENSVNLYILSELGQHLTSTLAHNKKWTLTAYEGKVKLSTDIFKALPNSDVQREITQKMYLTEEMKSQLGNTTKHTAPRKKKLAEGGNKTRKPAKRAKKKHNWDEDDKESEGDISGDESDVTMNKEDEDRRKGPTRKARPQPRPANRVQDSDDDKMEESEPNDENVDTE</sequence>
<dbReference type="GO" id="GO:0005634">
    <property type="term" value="C:nucleus"/>
    <property type="evidence" value="ECO:0007669"/>
    <property type="project" value="UniProtKB-SubCell"/>
</dbReference>
<comment type="caution">
    <text evidence="7">The sequence shown here is derived from an EMBL/GenBank/DDBJ whole genome shotgun (WGS) entry which is preliminary data.</text>
</comment>
<evidence type="ECO:0000256" key="6">
    <source>
        <dbReference type="SAM" id="MobiDB-lite"/>
    </source>
</evidence>
<keyword evidence="2" id="KW-0132">Cell division</keyword>
<dbReference type="EMBL" id="SPOF01000041">
    <property type="protein sequence ID" value="TIB09488.1"/>
    <property type="molecule type" value="Genomic_DNA"/>
</dbReference>
<dbReference type="GO" id="GO:0007064">
    <property type="term" value="P:mitotic sister chromatid cohesion"/>
    <property type="evidence" value="ECO:0007669"/>
    <property type="project" value="InterPro"/>
</dbReference>
<evidence type="ECO:0000256" key="1">
    <source>
        <dbReference type="ARBA" id="ARBA00004123"/>
    </source>
</evidence>
<protein>
    <recommendedName>
        <fullName evidence="9">Sister chromatid cohesion protein pds5</fullName>
    </recommendedName>
</protein>
<keyword evidence="4" id="KW-0539">Nucleus</keyword>
<organism evidence="7 8">
    <name type="scientific">Wallemia ichthyophaga</name>
    <dbReference type="NCBI Taxonomy" id="245174"/>
    <lineage>
        <taxon>Eukaryota</taxon>
        <taxon>Fungi</taxon>
        <taxon>Dikarya</taxon>
        <taxon>Basidiomycota</taxon>
        <taxon>Wallemiomycotina</taxon>
        <taxon>Wallemiomycetes</taxon>
        <taxon>Wallemiales</taxon>
        <taxon>Wallemiaceae</taxon>
        <taxon>Wallemia</taxon>
    </lineage>
</organism>
<dbReference type="InterPro" id="IPR011989">
    <property type="entry name" value="ARM-like"/>
</dbReference>
<evidence type="ECO:0008006" key="9">
    <source>
        <dbReference type="Google" id="ProtNLM"/>
    </source>
</evidence>
<comment type="subcellular location">
    <subcellularLocation>
        <location evidence="1">Nucleus</location>
    </subcellularLocation>
</comment>
<feature type="compositionally biased region" description="Acidic residues" evidence="6">
    <location>
        <begin position="1208"/>
        <end position="1226"/>
    </location>
</feature>
<gene>
    <name evidence="7" type="ORF">E3P90_03264</name>
</gene>
<keyword evidence="3" id="KW-0498">Mitosis</keyword>
<reference evidence="7 8" key="1">
    <citation type="submission" date="2019-03" db="EMBL/GenBank/DDBJ databases">
        <title>Sequencing 23 genomes of Wallemia ichthyophaga.</title>
        <authorList>
            <person name="Gostincar C."/>
        </authorList>
    </citation>
    <scope>NUCLEOTIDE SEQUENCE [LARGE SCALE GENOMIC DNA]</scope>
    <source>
        <strain evidence="7 8">EXF-8621</strain>
    </source>
</reference>
<dbReference type="InterPro" id="IPR016024">
    <property type="entry name" value="ARM-type_fold"/>
</dbReference>
<keyword evidence="5" id="KW-0131">Cell cycle</keyword>
<feature type="compositionally biased region" description="Basic and acidic residues" evidence="6">
    <location>
        <begin position="1180"/>
        <end position="1189"/>
    </location>
</feature>